<comment type="caution">
    <text evidence="3">The sequence shown here is derived from an EMBL/GenBank/DDBJ whole genome shotgun (WGS) entry which is preliminary data.</text>
</comment>
<evidence type="ECO:0000256" key="1">
    <source>
        <dbReference type="SAM" id="MobiDB-lite"/>
    </source>
</evidence>
<feature type="region of interest" description="Disordered" evidence="1">
    <location>
        <begin position="202"/>
        <end position="224"/>
    </location>
</feature>
<organism evidence="3 4">
    <name type="scientific">Saitozyma podzolica</name>
    <dbReference type="NCBI Taxonomy" id="1890683"/>
    <lineage>
        <taxon>Eukaryota</taxon>
        <taxon>Fungi</taxon>
        <taxon>Dikarya</taxon>
        <taxon>Basidiomycota</taxon>
        <taxon>Agaricomycotina</taxon>
        <taxon>Tremellomycetes</taxon>
        <taxon>Tremellales</taxon>
        <taxon>Trimorphomycetaceae</taxon>
        <taxon>Saitozyma</taxon>
    </lineage>
</organism>
<dbReference type="OrthoDB" id="2594416at2759"/>
<name>A0A427YXC6_9TREE</name>
<dbReference type="AlphaFoldDB" id="A0A427YXC6"/>
<keyword evidence="4" id="KW-1185">Reference proteome</keyword>
<evidence type="ECO:0000313" key="3">
    <source>
        <dbReference type="EMBL" id="RSH95735.1"/>
    </source>
</evidence>
<dbReference type="Proteomes" id="UP000279259">
    <property type="component" value="Unassembled WGS sequence"/>
</dbReference>
<feature type="chain" id="PRO_5019519814" evidence="2">
    <location>
        <begin position="24"/>
        <end position="251"/>
    </location>
</feature>
<accession>A0A427YXC6</accession>
<gene>
    <name evidence="3" type="ORF">EHS25_000827</name>
</gene>
<protein>
    <submittedName>
        <fullName evidence="3">Uncharacterized protein</fullName>
    </submittedName>
</protein>
<feature type="region of interest" description="Disordered" evidence="1">
    <location>
        <begin position="148"/>
        <end position="173"/>
    </location>
</feature>
<keyword evidence="2" id="KW-0732">Signal</keyword>
<reference evidence="3 4" key="1">
    <citation type="submission" date="2018-11" db="EMBL/GenBank/DDBJ databases">
        <title>Genome sequence of Saitozyma podzolica DSM 27192.</title>
        <authorList>
            <person name="Aliyu H."/>
            <person name="Gorte O."/>
            <person name="Ochsenreither K."/>
        </authorList>
    </citation>
    <scope>NUCLEOTIDE SEQUENCE [LARGE SCALE GENOMIC DNA]</scope>
    <source>
        <strain evidence="3 4">DSM 27192</strain>
    </source>
</reference>
<evidence type="ECO:0000313" key="4">
    <source>
        <dbReference type="Proteomes" id="UP000279259"/>
    </source>
</evidence>
<dbReference type="EMBL" id="RSCD01000001">
    <property type="protein sequence ID" value="RSH95735.1"/>
    <property type="molecule type" value="Genomic_DNA"/>
</dbReference>
<sequence>MFSTRTTLILAAAALFAPDVSMAAPTGAQIQACGNSVELQGWQYEVTYSTSNTTLQTLIYDYDPAACYTTAVIPVKSIVLTNTDTGDNYNCVLKQFDGSGVLTTTCPYTYGELANDALAGSPNWGNIIKVGQIPTLVTVEKDIQITAADPQTSGTVSSRRRRRAERNQPDLSDADCPAGYSSCWTGVGNKVECLNTESDVTGESVSDEMTQLAAPARGPSPHKTALASKAPIKSLASTRCAKSSLVTSITH</sequence>
<feature type="signal peptide" evidence="2">
    <location>
        <begin position="1"/>
        <end position="23"/>
    </location>
</feature>
<evidence type="ECO:0000256" key="2">
    <source>
        <dbReference type="SAM" id="SignalP"/>
    </source>
</evidence>
<proteinExistence type="predicted"/>